<dbReference type="GeneID" id="54422524"/>
<dbReference type="AlphaFoldDB" id="A0A6G1FYQ2"/>
<protein>
    <submittedName>
        <fullName evidence="2 4">Uncharacterized protein</fullName>
    </submittedName>
</protein>
<dbReference type="OrthoDB" id="3552888at2759"/>
<evidence type="ECO:0000313" key="4">
    <source>
        <dbReference type="RefSeq" id="XP_033532529.1"/>
    </source>
</evidence>
<feature type="signal peptide" evidence="1">
    <location>
        <begin position="1"/>
        <end position="17"/>
    </location>
</feature>
<evidence type="ECO:0000313" key="2">
    <source>
        <dbReference type="EMBL" id="KAF1810898.1"/>
    </source>
</evidence>
<dbReference type="RefSeq" id="XP_033532529.1">
    <property type="nucleotide sequence ID" value="XM_033681954.1"/>
</dbReference>
<evidence type="ECO:0000256" key="1">
    <source>
        <dbReference type="SAM" id="SignalP"/>
    </source>
</evidence>
<dbReference type="PANTHER" id="PTHR35605:SF1">
    <property type="entry name" value="ECP2 EFFECTOR PROTEIN DOMAIN-CONTAINING PROTEIN-RELATED"/>
    <property type="match status" value="1"/>
</dbReference>
<name>A0A6G1FYQ2_9PEZI</name>
<reference evidence="4" key="3">
    <citation type="submission" date="2025-04" db="UniProtKB">
        <authorList>
            <consortium name="RefSeq"/>
        </authorList>
    </citation>
    <scope>IDENTIFICATION</scope>
    <source>
        <strain evidence="4">CBS 781.70</strain>
    </source>
</reference>
<feature type="chain" id="PRO_5044631679" evidence="1">
    <location>
        <begin position="18"/>
        <end position="215"/>
    </location>
</feature>
<sequence>MLKTLLLVSFLVSSALANPAPLGSVRLGARNAAGQLDTLVTTKMKYTGPITPGGEDVELSGTAEDVYNQIVHLNPSYDPAAFGNNATDIAPPLSKRDKSGLICNIGRHAQVGRIWQGISYLKSLPGGGTCGIDAGPAHCVRISCSWDSGIFLCNDNPWPIAPNCAYLATYAEDIVLSCPYSDECQPGAAAFCNEFVNGQRFDTDNYNVIVGWSGC</sequence>
<evidence type="ECO:0000313" key="3">
    <source>
        <dbReference type="Proteomes" id="UP000504638"/>
    </source>
</evidence>
<keyword evidence="1" id="KW-0732">Signal</keyword>
<dbReference type="PANTHER" id="PTHR35605">
    <property type="entry name" value="ECP2 EFFECTOR PROTEIN DOMAIN-CONTAINING PROTEIN-RELATED"/>
    <property type="match status" value="1"/>
</dbReference>
<gene>
    <name evidence="2 4" type="ORF">P152DRAFT_483602</name>
</gene>
<reference evidence="2 4" key="1">
    <citation type="submission" date="2020-01" db="EMBL/GenBank/DDBJ databases">
        <authorList>
            <consortium name="DOE Joint Genome Institute"/>
            <person name="Haridas S."/>
            <person name="Albert R."/>
            <person name="Binder M."/>
            <person name="Bloem J."/>
            <person name="Labutti K."/>
            <person name="Salamov A."/>
            <person name="Andreopoulos B."/>
            <person name="Baker S.E."/>
            <person name="Barry K."/>
            <person name="Bills G."/>
            <person name="Bluhm B.H."/>
            <person name="Cannon C."/>
            <person name="Castanera R."/>
            <person name="Culley D.E."/>
            <person name="Daum C."/>
            <person name="Ezra D."/>
            <person name="Gonzalez J.B."/>
            <person name="Henrissat B."/>
            <person name="Kuo A."/>
            <person name="Liang C."/>
            <person name="Lipzen A."/>
            <person name="Lutzoni F."/>
            <person name="Magnuson J."/>
            <person name="Mondo S."/>
            <person name="Nolan M."/>
            <person name="Ohm R."/>
            <person name="Pangilinan J."/>
            <person name="Park H.-J."/>
            <person name="Ramirez L."/>
            <person name="Alfaro M."/>
            <person name="Sun H."/>
            <person name="Tritt A."/>
            <person name="Yoshinaga Y."/>
            <person name="Zwiers L.-H."/>
            <person name="Turgeon B.G."/>
            <person name="Goodwin S.B."/>
            <person name="Spatafora J.W."/>
            <person name="Crous P.W."/>
            <person name="Grigoriev I.V."/>
        </authorList>
    </citation>
    <scope>NUCLEOTIDE SEQUENCE</scope>
    <source>
        <strain evidence="2 4">CBS 781.70</strain>
    </source>
</reference>
<accession>A0A6G1FYQ2</accession>
<dbReference type="Proteomes" id="UP000504638">
    <property type="component" value="Unplaced"/>
</dbReference>
<dbReference type="EMBL" id="ML975164">
    <property type="protein sequence ID" value="KAF1810898.1"/>
    <property type="molecule type" value="Genomic_DNA"/>
</dbReference>
<proteinExistence type="predicted"/>
<reference evidence="4" key="2">
    <citation type="submission" date="2020-04" db="EMBL/GenBank/DDBJ databases">
        <authorList>
            <consortium name="NCBI Genome Project"/>
        </authorList>
    </citation>
    <scope>NUCLEOTIDE SEQUENCE</scope>
    <source>
        <strain evidence="4">CBS 781.70</strain>
    </source>
</reference>
<keyword evidence="3" id="KW-1185">Reference proteome</keyword>
<organism evidence="2">
    <name type="scientific">Eremomyces bilateralis CBS 781.70</name>
    <dbReference type="NCBI Taxonomy" id="1392243"/>
    <lineage>
        <taxon>Eukaryota</taxon>
        <taxon>Fungi</taxon>
        <taxon>Dikarya</taxon>
        <taxon>Ascomycota</taxon>
        <taxon>Pezizomycotina</taxon>
        <taxon>Dothideomycetes</taxon>
        <taxon>Dothideomycetes incertae sedis</taxon>
        <taxon>Eremomycetales</taxon>
        <taxon>Eremomycetaceae</taxon>
        <taxon>Eremomyces</taxon>
    </lineage>
</organism>